<dbReference type="KEGG" id="nyu:D7D52_14225"/>
<evidence type="ECO:0000256" key="1">
    <source>
        <dbReference type="SAM" id="Phobius"/>
    </source>
</evidence>
<name>A0A386ZAG7_9NOCA</name>
<evidence type="ECO:0000313" key="3">
    <source>
        <dbReference type="EMBL" id="AYF74832.1"/>
    </source>
</evidence>
<dbReference type="InterPro" id="IPR052336">
    <property type="entry name" value="MlaD_Phospholipid_Transporter"/>
</dbReference>
<dbReference type="PANTHER" id="PTHR33371:SF4">
    <property type="entry name" value="INTERMEMBRANE PHOSPHOLIPID TRANSPORT SYSTEM BINDING PROTEIN MLAD"/>
    <property type="match status" value="1"/>
</dbReference>
<proteinExistence type="predicted"/>
<evidence type="ECO:0000313" key="4">
    <source>
        <dbReference type="Proteomes" id="UP000267164"/>
    </source>
</evidence>
<dbReference type="EMBL" id="CP032568">
    <property type="protein sequence ID" value="AYF74832.1"/>
    <property type="molecule type" value="Genomic_DNA"/>
</dbReference>
<keyword evidence="4" id="KW-1185">Reference proteome</keyword>
<dbReference type="Proteomes" id="UP000267164">
    <property type="component" value="Chromosome"/>
</dbReference>
<organism evidence="3 4">
    <name type="scientific">Nocardia yunnanensis</name>
    <dbReference type="NCBI Taxonomy" id="2382165"/>
    <lineage>
        <taxon>Bacteria</taxon>
        <taxon>Bacillati</taxon>
        <taxon>Actinomycetota</taxon>
        <taxon>Actinomycetes</taxon>
        <taxon>Mycobacteriales</taxon>
        <taxon>Nocardiaceae</taxon>
        <taxon>Nocardia</taxon>
    </lineage>
</organism>
<protein>
    <submittedName>
        <fullName evidence="3">MCE family protein</fullName>
    </submittedName>
</protein>
<keyword evidence="1" id="KW-1133">Transmembrane helix</keyword>
<accession>A0A386ZAG7</accession>
<dbReference type="Pfam" id="PF02470">
    <property type="entry name" value="MlaD"/>
    <property type="match status" value="1"/>
</dbReference>
<evidence type="ECO:0000259" key="2">
    <source>
        <dbReference type="Pfam" id="PF02470"/>
    </source>
</evidence>
<reference evidence="3 4" key="1">
    <citation type="submission" date="2018-09" db="EMBL/GenBank/DDBJ databases">
        <title>Nocardia yunnanensis sp. nov., an actinomycete isolated from a soil sample.</title>
        <authorList>
            <person name="Zhang J."/>
        </authorList>
    </citation>
    <scope>NUCLEOTIDE SEQUENCE [LARGE SCALE GENOMIC DNA]</scope>
    <source>
        <strain evidence="3 4">CFHS0054</strain>
    </source>
</reference>
<dbReference type="InterPro" id="IPR003399">
    <property type="entry name" value="Mce/MlaD"/>
</dbReference>
<feature type="domain" description="Mce/MlaD" evidence="2">
    <location>
        <begin position="47"/>
        <end position="124"/>
    </location>
</feature>
<dbReference type="AlphaFoldDB" id="A0A386ZAG7"/>
<gene>
    <name evidence="3" type="ORF">D7D52_14225</name>
</gene>
<sequence>MPNYAIPGVRVSRTGARLLSVLAVVLVAVLAVAWYAYSHTPDSARLRIQLRTSQIGDGIGPGTTVRLDGVAVGRITAVEPVDQGRQLLSVELDRSQTAGLTDALSVDYAPENLFGISAVTVHPGTGGTPLRPGMVIELGGRVDDVTMGALLRSLTDTATQVLTPKLTALLTQFSSDLRAFAPILRAVVTLARTVSDTQRYASSFLIDQYGSFLHGLGDFSSATFKLFDSIMNIEVFVNDRPKYDASVNMIANQTFPAVGALADALGKYFGPAADMLTPLLSAVAATVPDPAAAQANLTDLIDRLDRMFAPGPEGPAIDVAVTLRGVPGLAIPLLGQQAFAALTTPGAGR</sequence>
<keyword evidence="1" id="KW-0472">Membrane</keyword>
<keyword evidence="1" id="KW-0812">Transmembrane</keyword>
<dbReference type="PANTHER" id="PTHR33371">
    <property type="entry name" value="INTERMEMBRANE PHOSPHOLIPID TRANSPORT SYSTEM BINDING PROTEIN MLAD-RELATED"/>
    <property type="match status" value="1"/>
</dbReference>
<dbReference type="OrthoDB" id="4367361at2"/>
<feature type="transmembrane region" description="Helical" evidence="1">
    <location>
        <begin position="18"/>
        <end position="37"/>
    </location>
</feature>